<dbReference type="AlphaFoldDB" id="A0A645B272"/>
<dbReference type="EMBL" id="VSSQ01016184">
    <property type="protein sequence ID" value="MPM57273.1"/>
    <property type="molecule type" value="Genomic_DNA"/>
</dbReference>
<gene>
    <name evidence="2" type="ORF">SDC9_104095</name>
</gene>
<organism evidence="2">
    <name type="scientific">bioreactor metagenome</name>
    <dbReference type="NCBI Taxonomy" id="1076179"/>
    <lineage>
        <taxon>unclassified sequences</taxon>
        <taxon>metagenomes</taxon>
        <taxon>ecological metagenomes</taxon>
    </lineage>
</organism>
<protein>
    <submittedName>
        <fullName evidence="2">Uncharacterized protein</fullName>
    </submittedName>
</protein>
<evidence type="ECO:0000256" key="1">
    <source>
        <dbReference type="SAM" id="MobiDB-lite"/>
    </source>
</evidence>
<feature type="region of interest" description="Disordered" evidence="1">
    <location>
        <begin position="1"/>
        <end position="200"/>
    </location>
</feature>
<reference evidence="2" key="1">
    <citation type="submission" date="2019-08" db="EMBL/GenBank/DDBJ databases">
        <authorList>
            <person name="Kucharzyk K."/>
            <person name="Murdoch R.W."/>
            <person name="Higgins S."/>
            <person name="Loffler F."/>
        </authorList>
    </citation>
    <scope>NUCLEOTIDE SEQUENCE</scope>
</reference>
<feature type="region of interest" description="Disordered" evidence="1">
    <location>
        <begin position="214"/>
        <end position="253"/>
    </location>
</feature>
<feature type="compositionally biased region" description="Basic and acidic residues" evidence="1">
    <location>
        <begin position="238"/>
        <end position="253"/>
    </location>
</feature>
<evidence type="ECO:0000313" key="2">
    <source>
        <dbReference type="EMBL" id="MPM57273.1"/>
    </source>
</evidence>
<proteinExistence type="predicted"/>
<accession>A0A645B272</accession>
<comment type="caution">
    <text evidence="2">The sequence shown here is derived from an EMBL/GenBank/DDBJ whole genome shotgun (WGS) entry which is preliminary data.</text>
</comment>
<feature type="compositionally biased region" description="Basic and acidic residues" evidence="1">
    <location>
        <begin position="160"/>
        <end position="172"/>
    </location>
</feature>
<feature type="compositionally biased region" description="Basic and acidic residues" evidence="1">
    <location>
        <begin position="216"/>
        <end position="228"/>
    </location>
</feature>
<sequence>MPGRRHQRGARGGQPRTSARPHLPGLRHPGRNSRKPGGGAAALLRGQETAGPAQRVSAGAGALLRHRHRIADRDVRQGRLVAVRRNHRAGQRPDVRRARQTGNQAGADSRPAGKSGTQTAVDSDRRLRSRQTLFGHRHRRRRPGDAGAAEHSRGGCGASERGRSGESHRMGDAYRAAGADRAVRHGRSSGGQRGAELRHRRLFPEMFSGFGAGGAGRDDAAGAARRDAPSGVARGIRARFDRRDQSDRRQIRL</sequence>
<name>A0A645B272_9ZZZZ</name>